<evidence type="ECO:0000313" key="2">
    <source>
        <dbReference type="EMBL" id="GGF98366.1"/>
    </source>
</evidence>
<reference evidence="2" key="2">
    <citation type="submission" date="2020-09" db="EMBL/GenBank/DDBJ databases">
        <authorList>
            <person name="Sun Q."/>
            <person name="Zhou Y."/>
        </authorList>
    </citation>
    <scope>NUCLEOTIDE SEQUENCE</scope>
    <source>
        <strain evidence="2">CGMCC 1.15758</strain>
    </source>
</reference>
<dbReference type="EMBL" id="BMJS01000014">
    <property type="protein sequence ID" value="GGF98366.1"/>
    <property type="molecule type" value="Genomic_DNA"/>
</dbReference>
<gene>
    <name evidence="2" type="ORF">GCM10010995_14510</name>
</gene>
<dbReference type="AlphaFoldDB" id="A0A8J3E9C9"/>
<dbReference type="Proteomes" id="UP000636949">
    <property type="component" value="Unassembled WGS sequence"/>
</dbReference>
<evidence type="ECO:0000256" key="1">
    <source>
        <dbReference type="SAM" id="Coils"/>
    </source>
</evidence>
<reference evidence="2" key="1">
    <citation type="journal article" date="2014" name="Int. J. Syst. Evol. Microbiol.">
        <title>Complete genome sequence of Corynebacterium casei LMG S-19264T (=DSM 44701T), isolated from a smear-ripened cheese.</title>
        <authorList>
            <consortium name="US DOE Joint Genome Institute (JGI-PGF)"/>
            <person name="Walter F."/>
            <person name="Albersmeier A."/>
            <person name="Kalinowski J."/>
            <person name="Ruckert C."/>
        </authorList>
    </citation>
    <scope>NUCLEOTIDE SEQUENCE</scope>
    <source>
        <strain evidence="2">CGMCC 1.15758</strain>
    </source>
</reference>
<keyword evidence="3" id="KW-1185">Reference proteome</keyword>
<dbReference type="OrthoDB" id="5618919at2"/>
<name>A0A8J3E9C9_9GAMM</name>
<comment type="caution">
    <text evidence="2">The sequence shown here is derived from an EMBL/GenBank/DDBJ whole genome shotgun (WGS) entry which is preliminary data.</text>
</comment>
<sequence>MTIQRLQDQSKALTEVITLFSKEAKVYAQDIDNLASQYCFRMTLEEKRQHRFDGVIDVVMGMTTVAATFFGGSFGRAITTSVNNIYKAPLVDGSLKERVANTLRVAVTSDLTNYIAAKTISADIRGFSMTDPMTGKKNYDPTNELYTAKYKAQNCINEFLNTMVKSGDRGAIDSKTVEEKIDYLQRNQDRYAEYALNQAILMVTLRLYHLKSITKGINYKTNLLYISLANLVAAVQPAERHLGTKAREVYNRFYADKDKLGDMTPEEVKQVRQELLKKVIHSEVMASDSSYNRKYKKLSFTNNGLQSESLESYPVYELRQVGQVRQAEYSITREQFFKVIDTKVTLWAYFDDYNSYFNKKLGAEVKREISKIIPDHYQKHWKETFGNDLRVRDLAMVYLIKVIPEFILNEPIFSSSLTGENLSDAMNQYLSALYNGMSSACYFYLEFYSLRNRVAGRYTIRQRDIDDAVTLSFCLAEKIKGILCAPLYRVKVDAAVSPLGKEKLKIYGLDEEHLNEHNQKLNSNAFLTLVNAFDLSKVKGFAEDSTPIDKGILPTQRNELATKVFDRLKTFILSWDTVVPYVANHANDYQIHAEINQAFADVLPKPTAILSLTKTEITHAQITHAGEDFKNISEFYQDRGNQRYVSGGIAVKTGMVEAGNERTEYGNYGEKYLQHSLTSLNTKVGATSQKPELNKASRYFALQKSFLKQRLSLQAYHHKKASIEDVLENMEETMLLITAELFADEEEVIENIKNSQQKEIQEQKERA</sequence>
<feature type="coiled-coil region" evidence="1">
    <location>
        <begin position="713"/>
        <end position="766"/>
    </location>
</feature>
<keyword evidence="1" id="KW-0175">Coiled coil</keyword>
<dbReference type="RefSeq" id="WP_117002669.1">
    <property type="nucleotide sequence ID" value="NZ_BMJS01000014.1"/>
</dbReference>
<organism evidence="2 3">
    <name type="scientific">Cysteiniphilum litorale</name>
    <dbReference type="NCBI Taxonomy" id="2056700"/>
    <lineage>
        <taxon>Bacteria</taxon>
        <taxon>Pseudomonadati</taxon>
        <taxon>Pseudomonadota</taxon>
        <taxon>Gammaproteobacteria</taxon>
        <taxon>Thiotrichales</taxon>
        <taxon>Fastidiosibacteraceae</taxon>
        <taxon>Cysteiniphilum</taxon>
    </lineage>
</organism>
<proteinExistence type="predicted"/>
<accession>A0A8J3E9C9</accession>
<protein>
    <submittedName>
        <fullName evidence="2">Uncharacterized protein</fullName>
    </submittedName>
</protein>
<evidence type="ECO:0000313" key="3">
    <source>
        <dbReference type="Proteomes" id="UP000636949"/>
    </source>
</evidence>